<dbReference type="PANTHER" id="PTHR46696:SF4">
    <property type="entry name" value="BIOTIN BIOSYNTHESIS CYTOCHROME P450"/>
    <property type="match status" value="1"/>
</dbReference>
<dbReference type="SUPFAM" id="SSF48264">
    <property type="entry name" value="Cytochrome P450"/>
    <property type="match status" value="1"/>
</dbReference>
<dbReference type="GO" id="GO:0020037">
    <property type="term" value="F:heme binding"/>
    <property type="evidence" value="ECO:0007669"/>
    <property type="project" value="InterPro"/>
</dbReference>
<evidence type="ECO:0000256" key="4">
    <source>
        <dbReference type="ARBA" id="ARBA00023002"/>
    </source>
</evidence>
<dbReference type="EMBL" id="MSIE01000034">
    <property type="protein sequence ID" value="OLF15949.1"/>
    <property type="molecule type" value="Genomic_DNA"/>
</dbReference>
<protein>
    <submittedName>
        <fullName evidence="7">Cytochrome</fullName>
    </submittedName>
</protein>
<keyword evidence="2" id="KW-0349">Heme</keyword>
<dbReference type="Proteomes" id="UP000185596">
    <property type="component" value="Unassembled WGS sequence"/>
</dbReference>
<accession>A0A1Q8CNK8</accession>
<evidence type="ECO:0000256" key="1">
    <source>
        <dbReference type="ARBA" id="ARBA00010617"/>
    </source>
</evidence>
<evidence type="ECO:0000313" key="8">
    <source>
        <dbReference type="Proteomes" id="UP000185596"/>
    </source>
</evidence>
<evidence type="ECO:0000256" key="5">
    <source>
        <dbReference type="ARBA" id="ARBA00023004"/>
    </source>
</evidence>
<dbReference type="FunFam" id="1.10.630.10:FF:000018">
    <property type="entry name" value="Cytochrome P450 monooxygenase"/>
    <property type="match status" value="1"/>
</dbReference>
<sequence>MASDENTVMDIDLSDTEFWSRSLADREAAFAELRAQPRPRFYAEPDLSEIGFPPGAGYYALVRHADVVEASRNAEVFCSSWGGATNIADMPTEFAQYFGSLINMDDPEHARLRRIVSRAFTPKMTGRIESDVRRIAAGLVDAIAERGECDFVAEVAARLPLIVICDMMGIPSSRHQFVIDRSVRILGGFDPEFLTDPAGIGSRMLGAANELVELVTDLAAHRREHPTEDLVSVLVNADVDGERLTHQEIASFFILLVVAGNETTRNAIAHGLTLLTHNPDQRQLWLADFERHAPTAVEEIVRISSPVIFMRRRATRDHVMNGMRYRRGDKVLLFYWSANRDESVFPDAARFDIRRQPNPQVGFGGPGPHFCLGAHLARREITAAFRELLARLPDISAGEPEPLLGSSFINGIKRLPCEFTPTAARTGARRR</sequence>
<dbReference type="Gene3D" id="1.10.630.10">
    <property type="entry name" value="Cytochrome P450"/>
    <property type="match status" value="1"/>
</dbReference>
<dbReference type="GO" id="GO:0036199">
    <property type="term" value="F:cholest-4-en-3-one 26-monooxygenase activity"/>
    <property type="evidence" value="ECO:0007669"/>
    <property type="project" value="TreeGrafter"/>
</dbReference>
<dbReference type="OrthoDB" id="5241086at2"/>
<evidence type="ECO:0000256" key="6">
    <source>
        <dbReference type="ARBA" id="ARBA00023033"/>
    </source>
</evidence>
<name>A0A1Q8CNK8_9PSEU</name>
<proteinExistence type="inferred from homology"/>
<dbReference type="InterPro" id="IPR001128">
    <property type="entry name" value="Cyt_P450"/>
</dbReference>
<dbReference type="GO" id="GO:0006707">
    <property type="term" value="P:cholesterol catabolic process"/>
    <property type="evidence" value="ECO:0007669"/>
    <property type="project" value="TreeGrafter"/>
</dbReference>
<evidence type="ECO:0000256" key="2">
    <source>
        <dbReference type="ARBA" id="ARBA00022617"/>
    </source>
</evidence>
<dbReference type="STRING" id="1912961.BU204_18750"/>
<evidence type="ECO:0000256" key="3">
    <source>
        <dbReference type="ARBA" id="ARBA00022723"/>
    </source>
</evidence>
<keyword evidence="8" id="KW-1185">Reference proteome</keyword>
<dbReference type="PRINTS" id="PR00359">
    <property type="entry name" value="BP450"/>
</dbReference>
<comment type="caution">
    <text evidence="7">The sequence shown here is derived from an EMBL/GenBank/DDBJ whole genome shotgun (WGS) entry which is preliminary data.</text>
</comment>
<comment type="similarity">
    <text evidence="1">Belongs to the cytochrome P450 family.</text>
</comment>
<keyword evidence="4" id="KW-0560">Oxidoreductase</keyword>
<dbReference type="Pfam" id="PF00067">
    <property type="entry name" value="p450"/>
    <property type="match status" value="2"/>
</dbReference>
<dbReference type="GO" id="GO:0008395">
    <property type="term" value="F:steroid hydroxylase activity"/>
    <property type="evidence" value="ECO:0007669"/>
    <property type="project" value="TreeGrafter"/>
</dbReference>
<gene>
    <name evidence="7" type="ORF">BU204_18750</name>
</gene>
<dbReference type="PANTHER" id="PTHR46696">
    <property type="entry name" value="P450, PUTATIVE (EUROFUNG)-RELATED"/>
    <property type="match status" value="1"/>
</dbReference>
<evidence type="ECO:0000313" key="7">
    <source>
        <dbReference type="EMBL" id="OLF15949.1"/>
    </source>
</evidence>
<dbReference type="RefSeq" id="WP_075127001.1">
    <property type="nucleotide sequence ID" value="NZ_MSIE01000034.1"/>
</dbReference>
<keyword evidence="3" id="KW-0479">Metal-binding</keyword>
<dbReference type="InterPro" id="IPR036396">
    <property type="entry name" value="Cyt_P450_sf"/>
</dbReference>
<organism evidence="7 8">
    <name type="scientific">Actinophytocola xanthii</name>
    <dbReference type="NCBI Taxonomy" id="1912961"/>
    <lineage>
        <taxon>Bacteria</taxon>
        <taxon>Bacillati</taxon>
        <taxon>Actinomycetota</taxon>
        <taxon>Actinomycetes</taxon>
        <taxon>Pseudonocardiales</taxon>
        <taxon>Pseudonocardiaceae</taxon>
    </lineage>
</organism>
<dbReference type="CDD" id="cd11033">
    <property type="entry name" value="CYP142-like"/>
    <property type="match status" value="1"/>
</dbReference>
<keyword evidence="5" id="KW-0408">Iron</keyword>
<reference evidence="7 8" key="1">
    <citation type="submission" date="2016-12" db="EMBL/GenBank/DDBJ databases">
        <title>The draft genome sequence of Actinophytocola sp. 11-183.</title>
        <authorList>
            <person name="Wang W."/>
            <person name="Yuan L."/>
        </authorList>
    </citation>
    <scope>NUCLEOTIDE SEQUENCE [LARGE SCALE GENOMIC DNA]</scope>
    <source>
        <strain evidence="7 8">11-183</strain>
    </source>
</reference>
<keyword evidence="6" id="KW-0503">Monooxygenase</keyword>
<dbReference type="AlphaFoldDB" id="A0A1Q8CNK8"/>
<dbReference type="InterPro" id="IPR002397">
    <property type="entry name" value="Cyt_P450_B"/>
</dbReference>
<dbReference type="GO" id="GO:0005506">
    <property type="term" value="F:iron ion binding"/>
    <property type="evidence" value="ECO:0007669"/>
    <property type="project" value="InterPro"/>
</dbReference>